<dbReference type="Pfam" id="PF01420">
    <property type="entry name" value="Methylase_S"/>
    <property type="match status" value="1"/>
</dbReference>
<dbReference type="SUPFAM" id="SSF116734">
    <property type="entry name" value="DNA methylase specificity domain"/>
    <property type="match status" value="2"/>
</dbReference>
<dbReference type="InterPro" id="IPR044946">
    <property type="entry name" value="Restrct_endonuc_typeI_TRD_sf"/>
</dbReference>
<proteinExistence type="inferred from homology"/>
<keyword evidence="3" id="KW-0238">DNA-binding</keyword>
<protein>
    <submittedName>
        <fullName evidence="5">Restriction endonuclease subunit S</fullName>
        <ecNumber evidence="5">3.1.21.-</ecNumber>
    </submittedName>
</protein>
<dbReference type="Proteomes" id="UP001365405">
    <property type="component" value="Unassembled WGS sequence"/>
</dbReference>
<comment type="similarity">
    <text evidence="1">Belongs to the type-I restriction system S methylase family.</text>
</comment>
<reference evidence="5 6" key="1">
    <citation type="submission" date="2024-04" db="EMBL/GenBank/DDBJ databases">
        <title>Novel species of the genus Ideonella isolated from streams.</title>
        <authorList>
            <person name="Lu H."/>
        </authorList>
    </citation>
    <scope>NUCLEOTIDE SEQUENCE [LARGE SCALE GENOMIC DNA]</scope>
    <source>
        <strain evidence="5 6">DXS22W</strain>
    </source>
</reference>
<keyword evidence="5" id="KW-0540">Nuclease</keyword>
<evidence type="ECO:0000313" key="5">
    <source>
        <dbReference type="EMBL" id="MEK8052140.1"/>
    </source>
</evidence>
<evidence type="ECO:0000256" key="2">
    <source>
        <dbReference type="ARBA" id="ARBA00022747"/>
    </source>
</evidence>
<comment type="caution">
    <text evidence="5">The sequence shown here is derived from an EMBL/GenBank/DDBJ whole genome shotgun (WGS) entry which is preliminary data.</text>
</comment>
<organism evidence="5 6">
    <name type="scientific">Pseudaquabacterium inlustre</name>
    <dbReference type="NCBI Taxonomy" id="2984192"/>
    <lineage>
        <taxon>Bacteria</taxon>
        <taxon>Pseudomonadati</taxon>
        <taxon>Pseudomonadota</taxon>
        <taxon>Betaproteobacteria</taxon>
        <taxon>Burkholderiales</taxon>
        <taxon>Sphaerotilaceae</taxon>
        <taxon>Pseudaquabacterium</taxon>
    </lineage>
</organism>
<evidence type="ECO:0000259" key="4">
    <source>
        <dbReference type="Pfam" id="PF01420"/>
    </source>
</evidence>
<dbReference type="PANTHER" id="PTHR30408:SF12">
    <property type="entry name" value="TYPE I RESTRICTION ENZYME MJAVIII SPECIFICITY SUBUNIT"/>
    <property type="match status" value="1"/>
</dbReference>
<dbReference type="InterPro" id="IPR052021">
    <property type="entry name" value="Type-I_RS_S_subunit"/>
</dbReference>
<evidence type="ECO:0000256" key="1">
    <source>
        <dbReference type="ARBA" id="ARBA00010923"/>
    </source>
</evidence>
<dbReference type="EMBL" id="JBBUTH010000009">
    <property type="protein sequence ID" value="MEK8052140.1"/>
    <property type="molecule type" value="Genomic_DNA"/>
</dbReference>
<keyword evidence="5" id="KW-0378">Hydrolase</keyword>
<dbReference type="CDD" id="cd17247">
    <property type="entry name" value="RMtype1_S_Eco2747I-TRD2-CR2_like"/>
    <property type="match status" value="1"/>
</dbReference>
<name>A0ABU9CNC4_9BURK</name>
<evidence type="ECO:0000256" key="3">
    <source>
        <dbReference type="ARBA" id="ARBA00023125"/>
    </source>
</evidence>
<dbReference type="GO" id="GO:0004519">
    <property type="term" value="F:endonuclease activity"/>
    <property type="evidence" value="ECO:0007669"/>
    <property type="project" value="UniProtKB-KW"/>
</dbReference>
<keyword evidence="2" id="KW-0680">Restriction system</keyword>
<dbReference type="Gene3D" id="3.90.220.20">
    <property type="entry name" value="DNA methylase specificity domains"/>
    <property type="match status" value="2"/>
</dbReference>
<dbReference type="PANTHER" id="PTHR30408">
    <property type="entry name" value="TYPE-1 RESTRICTION ENZYME ECOKI SPECIFICITY PROTEIN"/>
    <property type="match status" value="1"/>
</dbReference>
<evidence type="ECO:0000313" key="6">
    <source>
        <dbReference type="Proteomes" id="UP001365405"/>
    </source>
</evidence>
<dbReference type="InterPro" id="IPR000055">
    <property type="entry name" value="Restrct_endonuc_typeI_TRD"/>
</dbReference>
<keyword evidence="5" id="KW-0255">Endonuclease</keyword>
<dbReference type="RefSeq" id="WP_341411858.1">
    <property type="nucleotide sequence ID" value="NZ_JBBUTH010000009.1"/>
</dbReference>
<dbReference type="EC" id="3.1.21.-" evidence="5"/>
<gene>
    <name evidence="5" type="ORF">AACH10_17950</name>
</gene>
<feature type="domain" description="Type I restriction modification DNA specificity" evidence="4">
    <location>
        <begin position="200"/>
        <end position="381"/>
    </location>
</feature>
<dbReference type="GO" id="GO:0016787">
    <property type="term" value="F:hydrolase activity"/>
    <property type="evidence" value="ECO:0007669"/>
    <property type="project" value="UniProtKB-KW"/>
</dbReference>
<sequence>MSPAPTRRLRDLCELISIQVDPAATPNAAYVGLEHVPSGRFWTSRQGLAQDAQSSKFEFAEGDVLYGKLRPYLDKAVIAASTGVCTTELLVLRPRPGVPSTYLAAVVHAPDFTEHAMSGVTGAHHPRTSWHHISDFDLPGHSIDQQQRIGSVLTRVQRLIECVEIQSTTALDIKSHAMSALFRQGLVKAALRESEIGQIPSHWQVLPLGSLGRVGNGSTPKRTVGAYWNGGHYPWLTSAKVYDRDIIRGDEFVTDTALRECHLPKVQPGALLMAITGQGKTLGHCAVLRTEATVSQHVAYVQTDTTRANPAFLRGYLETQYDYLRQVGAGGGSTKGALTCAFLRSLPVPLPPLDEQNEIAEILDAIDAKIALHQQKRAVLQELFKALLHKLMTGEIDVNDLDLSALDREVEVAA</sequence>
<accession>A0ABU9CNC4</accession>
<keyword evidence="6" id="KW-1185">Reference proteome</keyword>